<comment type="similarity">
    <text evidence="1">Belongs to the PI3/PI4-kinase family.</text>
</comment>
<dbReference type="InterPro" id="IPR026683">
    <property type="entry name" value="TOR_cat"/>
</dbReference>
<feature type="region of interest" description="Disordered" evidence="11">
    <location>
        <begin position="142"/>
        <end position="202"/>
    </location>
</feature>
<dbReference type="SUPFAM" id="SSF56112">
    <property type="entry name" value="Protein kinase-like (PK-like)"/>
    <property type="match status" value="1"/>
</dbReference>
<keyword evidence="7" id="KW-0418">Kinase</keyword>
<dbReference type="OrthoDB" id="381190at2759"/>
<dbReference type="PROSITE" id="PS51190">
    <property type="entry name" value="FATC"/>
    <property type="match status" value="1"/>
</dbReference>
<evidence type="ECO:0000313" key="15">
    <source>
        <dbReference type="EMBL" id="CCO19885.1"/>
    </source>
</evidence>
<organism evidence="15 16">
    <name type="scientific">Bathycoccus prasinos</name>
    <dbReference type="NCBI Taxonomy" id="41875"/>
    <lineage>
        <taxon>Eukaryota</taxon>
        <taxon>Viridiplantae</taxon>
        <taxon>Chlorophyta</taxon>
        <taxon>Mamiellophyceae</taxon>
        <taxon>Mamiellales</taxon>
        <taxon>Bathycoccaceae</taxon>
        <taxon>Bathycoccus</taxon>
    </lineage>
</organism>
<gene>
    <name evidence="15" type="ordered locus">Bathy15g01290</name>
</gene>
<evidence type="ECO:0000256" key="3">
    <source>
        <dbReference type="ARBA" id="ARBA00022527"/>
    </source>
</evidence>
<dbReference type="InterPro" id="IPR011009">
    <property type="entry name" value="Kinase-like_dom_sf"/>
</dbReference>
<dbReference type="STRING" id="41875.K8F506"/>
<feature type="compositionally biased region" description="Low complexity" evidence="11">
    <location>
        <begin position="3192"/>
        <end position="3211"/>
    </location>
</feature>
<feature type="compositionally biased region" description="Low complexity" evidence="11">
    <location>
        <begin position="438"/>
        <end position="448"/>
    </location>
</feature>
<dbReference type="eggNOG" id="KOG0891">
    <property type="taxonomic scope" value="Eukaryota"/>
</dbReference>
<dbReference type="PROSITE" id="PS51189">
    <property type="entry name" value="FAT"/>
    <property type="match status" value="1"/>
</dbReference>
<dbReference type="SUPFAM" id="SSF47212">
    <property type="entry name" value="FKBP12-rapamycin-binding domain of FKBP-rapamycin-associated protein (FRAP)"/>
    <property type="match status" value="1"/>
</dbReference>
<dbReference type="InterPro" id="IPR024585">
    <property type="entry name" value="mTOR_dom"/>
</dbReference>
<dbReference type="FunFam" id="1.10.1070.11:FF:000029">
    <property type="entry name" value="Serine/threonine-protein kinase TOR"/>
    <property type="match status" value="1"/>
</dbReference>
<accession>K8F506</accession>
<dbReference type="KEGG" id="bpg:Bathy15g01290"/>
<dbReference type="Pfam" id="PF02259">
    <property type="entry name" value="FAT"/>
    <property type="match status" value="1"/>
</dbReference>
<feature type="compositionally biased region" description="Polar residues" evidence="11">
    <location>
        <begin position="668"/>
        <end position="678"/>
    </location>
</feature>
<dbReference type="PANTHER" id="PTHR11139:SF9">
    <property type="entry name" value="SERINE_THREONINE-PROTEIN KINASE MTOR"/>
    <property type="match status" value="1"/>
</dbReference>
<evidence type="ECO:0000256" key="4">
    <source>
        <dbReference type="ARBA" id="ARBA00022679"/>
    </source>
</evidence>
<dbReference type="InterPro" id="IPR016024">
    <property type="entry name" value="ARM-type_fold"/>
</dbReference>
<evidence type="ECO:0000259" key="12">
    <source>
        <dbReference type="PROSITE" id="PS50290"/>
    </source>
</evidence>
<feature type="compositionally biased region" description="Polar residues" evidence="11">
    <location>
        <begin position="607"/>
        <end position="620"/>
    </location>
</feature>
<feature type="region of interest" description="Disordered" evidence="11">
    <location>
        <begin position="1"/>
        <end position="95"/>
    </location>
</feature>
<feature type="compositionally biased region" description="Basic and acidic residues" evidence="11">
    <location>
        <begin position="1289"/>
        <end position="1303"/>
    </location>
</feature>
<dbReference type="RefSeq" id="XP_007508799.1">
    <property type="nucleotide sequence ID" value="XM_007508737.1"/>
</dbReference>
<sequence>MASSSNVIPEKKVDSSAQHHHHHHANNNNNNNNKTSSDVVSSSSSRPTDAFSALLRDLCARPPKNNTNAHHSSNEQSSSRYNNNTKNAKRRSSSLFLFSQNSRELTGELFGVGFDAASTRENKSLKKSTVSVAAKKTNATSDNAGRFYGVANNDEDDSENSDSSSEDESSSSEEEYSDADGDEKSDGENSEDENDDDNDDEEDFFLYGARSKKKKSLLLFREKRGNALREYVEGQAREASTSAFAQFTNDAHERIEKLAGSVILRERLAAVACVDQLCSVEFGEEVEKVTRFARYLRTAVTTMRQGPEPVLASAASQALGRLVATGGAVTADIVEEEVNRAFKWLKNPVREERKRFAAALTLRELAANAPTVFNVHVPHFIKAVWPALHDPSLDVRLAGVLALRACLMVIEQRETRYRVQWYYKLYEEARKGLEAPLTPGNSTTTPSKSGGGGGSAKTPHSSSSRKTPSDKHSPSAKKVHTNAQYNDRPEKIHGSLLALGELLRHTGEFMLSRYKEVAETVLKFYRSRRLIVRRSVIDLIPKLAAFSPRRFADSYLPLACGVLLTSIRAQGERDAGFLALGDLAKALEPAMRADELMRVRRAREDNNMTSSSYYPTQGQHVLSGGGISSHRGTPQLIVNSNSTTTPNAHNRGYGGGSGGASPLDRSRSGTPANGSNYSNQQHQMNNQNLLGPLMQSPVLATPNNDNNNNALIGGSGEVNSNGPGWLTPGSVSTPDGFMNNNNGVQTPGAYGNYRSRSPNTVSQITSADGRSVRVNDYSVQENRMFEKPLGSALLRYLPEISAVMYDVFGEGSLNYEERLASRKRRKSIKKENREKRKNRSNNNGEELDGDFDDENGGNGRNKIAKRTKRQGSAKDTEKDEDDEEEIRRKQELKLANEKVLRSGVREALRCCGEMAAALQESWKPHVLNVLPTMFAVGLSKSLVSSLETITDALPDLTSQIQSRLFDAVSMATRTTNAGSGEFGHHHNLLGFEGAMFEHPSSDATNGQRRVSRRTLELALRTMRSFPFESRLLLKFARRNVVQHLDNPSVDVRLEAALTCCHLLELKQISQKPSPSSYHRQNQYSASNRNALMLLNGQSDAKPQATRDVIMERLLQLSVADLDANFRASVLRAFVIGCRAIDSYLSQARSLRALFVALNDENVVVRALAIELIGTRLSPRNPGYCLPALRAYLLQLLAELERSTESSVREESAKLIATLIRACPRLFTPHICPVILKTLTRMLRAKAEDSKSSGAGVVDDKKKDGKDAKSGKKEKGKKGGNGNDSNNNNGKDENANDSSDKYYDFNDDDASNRKNKKEKKQRDVGNITNERPNLDDDDTSMKHLNEDPMSAHDHTKIGKMSTSDAMAKSSASVFVRTAVSGREKAAAIATIGELMEVGGPATRLHVPELLVLLMQALKSNATRDIAVITLGKLVKHSGYVVAPYADHPQLLPLLLRMVATEKGTKRENVLRTLGILGALDPHAHKENEIKLYGQGLLSAAGVRGVKQSAVAKAVTNNPKAVAVEANAYIMGGFGKNVNKINLKTAGDDNYRDDDDDDDENSHDLLPLMNLTTASDDFYPTVALNALLRVLRDKSMSSHRHMVVRSVMFIFHNSLGLNCVSYLPTVLPVLFDVMRTCDDALREFMLSELAILVSVIKAHVRRFLPEILEIIHTFWGNNALLKSTLLLCEELSRALRDEFRSYLPELLPRIVAVLADAERSGRYAAVPYVLRALETFGSGVDEHLHLALPSIVRLFKPGVAPVPFQVRRAVLASLSRLLPRMQCASSQHASAIIAPLARILESDDAILRKYAVDALIALEKPLGNEYRLFLPSITRVARRVGLKDKRFEAMRERIESGGKFPAAFGALSITSNASIFGSEGVLSQEEYEESNAFDPRSNRPPPPVQPQKLVVNEFALRKAWESSQRSTKEDWLEWMRQLSVELLKSSPSPSLRACADLANVQPNVARDLFCESFVSCWAELSVVHREQLVRSMESAFTSPTIPPEIVATLLNLSEFMERDEKPIPVDVRTLGAIAERCRAYAKALHYKELEFTSMPNECVEAIIAINNQLQLPEAALGVLTHLRNKKLEVNVKESWYEKLGQWEFALEAHKKKADELDARAAREAEILYQREVSSRNHHQQYSGAAQRPPSPSFSYHYNRQLMSKADRIAREEASLGQMRCLAALGEWERLIALAKREWPTNEGGAPHSHASKIGIQVGENGGDAISERKIKKLVSAKHSVLRDKVAPLAARAAWHLGDWKSMEKYTVHYSSSKRDPTTGKNGSSANGSGGDKKGSGNTLDEMNGKKSKPDNSTPYSEVNALITPGDGDFYRAVLAVRRADPMAALRHIDASREALGQELVSLVSESYDRSYGGVVRAQQLAELEEVVEYAQLQAMAQHDPRAKHRQDVVRQMWRDRIYGVSRDVEVWQSLLAVRALVLPMSKETNTWLKFASMNRKAGRQSQAKRTLVRLLEYDPSEFSAGQEGFGAGSGRPLVMFAYCKHLWGVNSREEAFQRLQSLASELFSASYQREMEGSRLAKDDAKLVSKAFLKLGQWRWELAEETLDDDTISDVLTSFGTATKHSRHWAKAWHNWALFNATAMEHYQRLATQRLNVNEERDALKAAATRHVAPAISGFFRSIALGGSTPRDMGGALQDILRLLTLWFNYGHLPEVEAALVEGFGHVSINTWLAVIPQIVARIHSNSPPVRRLIHRLLVRVGRQHPQALLYPLLVACKSQSTTRRVSATAVLDNLRNHSALLVEQAEVVSLELIRVAIVWHEAWHEALEEASRLYFGEQNVDGMFAVLAPLHHILERTGAETLQEMSFAQAYGRELREAREYCEKFKESGREEDLNQAWDLYYHVFKRINKQLPTLTTLELRYVSHRLLSARDLELSLPGNYIPGGELVTIAWFAPTMHVITSKQRPRRLQIHGSDGKDYGYLLKGHEDLRQDERVMQLFGLVNQLLNSTPSTSRRDLAIARYAVVPLSPNSGLIGWVPNCDTMHVLIREHREARKIPLNLEHRLMLAMAPDYDNLPLVNKVEVFRHALDNTPGNDLAQVLWLKSHSSEQWLDRRTTYTRSLAVMSMVGYLLGLGDRHPSNLMIDRYSGKVLHIDFGDCFEASMHREKFPERVPFRLTRMLVKAMEVSGIEGNFIGTCQRVITVLRSNKDSVLAMLEAFVHDPLINWRLLANQATEQNGSSAEPSSNANSTANNSGSVTPAAGTSSAKSSPLARHTISRDAEEPSSNNNINNDTLVAGDGSSGSGSATPGGSDVPSGQSSRAPSRTPPPKTPTIPENESFHADLDEKSKAVGVDSRTNTADFGHNSSSRLDSGSDDLPRTGQKPGAAPMFMDTPSGQVPVSSSVMGATALHAQYENMREFGGGGGMSAMIGTDMNILGGVGDPTNVSVDESEHGDANDQDRSVGGNHQQHLNHHSTSYAQRVMHQQLGASGDIQHQNQHAQSSAAAAVAAVAAAAGNYGSSMSSFEPEILKRDELIDALDGINDNEDNMVLNDRAVSVMQRMNDKLTGKDGLIEAGSAVDAGDSVEHQVRRLIEKAMNHENLCTSYIGWCSFW</sequence>
<dbReference type="CDD" id="cd05169">
    <property type="entry name" value="PIKKc_TOR"/>
    <property type="match status" value="1"/>
</dbReference>
<feature type="compositionally biased region" description="Acidic residues" evidence="11">
    <location>
        <begin position="153"/>
        <end position="181"/>
    </location>
</feature>
<comment type="catalytic activity">
    <reaction evidence="9">
        <text>L-threonyl-[protein] + ATP = O-phospho-L-threonyl-[protein] + ADP + H(+)</text>
        <dbReference type="Rhea" id="RHEA:46608"/>
        <dbReference type="Rhea" id="RHEA-COMP:11060"/>
        <dbReference type="Rhea" id="RHEA-COMP:11605"/>
        <dbReference type="ChEBI" id="CHEBI:15378"/>
        <dbReference type="ChEBI" id="CHEBI:30013"/>
        <dbReference type="ChEBI" id="CHEBI:30616"/>
        <dbReference type="ChEBI" id="CHEBI:61977"/>
        <dbReference type="ChEBI" id="CHEBI:456216"/>
        <dbReference type="EC" id="2.7.11.1"/>
    </reaction>
</comment>
<dbReference type="Proteomes" id="UP000198341">
    <property type="component" value="Chromosome 15"/>
</dbReference>
<dbReference type="InterPro" id="IPR011989">
    <property type="entry name" value="ARM-like"/>
</dbReference>
<keyword evidence="16" id="KW-1185">Reference proteome</keyword>
<dbReference type="Pfam" id="PF02260">
    <property type="entry name" value="FATC"/>
    <property type="match status" value="1"/>
</dbReference>
<dbReference type="GO" id="GO:0005524">
    <property type="term" value="F:ATP binding"/>
    <property type="evidence" value="ECO:0007669"/>
    <property type="project" value="UniProtKB-KW"/>
</dbReference>
<protein>
    <recommendedName>
        <fullName evidence="2">non-specific serine/threonine protein kinase</fullName>
        <ecNumber evidence="2">2.7.11.1</ecNumber>
    </recommendedName>
</protein>
<dbReference type="GO" id="GO:0005634">
    <property type="term" value="C:nucleus"/>
    <property type="evidence" value="ECO:0007669"/>
    <property type="project" value="TreeGrafter"/>
</dbReference>
<name>K8F506_9CHLO</name>
<keyword evidence="3" id="KW-0723">Serine/threonine-protein kinase</keyword>
<keyword evidence="4" id="KW-0808">Transferase</keyword>
<evidence type="ECO:0000256" key="1">
    <source>
        <dbReference type="ARBA" id="ARBA00011031"/>
    </source>
</evidence>
<dbReference type="InterPro" id="IPR036940">
    <property type="entry name" value="PI3/4_kinase_cat_sf"/>
</dbReference>
<dbReference type="InterPro" id="IPR000403">
    <property type="entry name" value="PI3/4_kinase_cat_dom"/>
</dbReference>
<dbReference type="FunFam" id="3.30.1010.10:FF:000006">
    <property type="entry name" value="Serine/threonine-protein kinase TOR"/>
    <property type="match status" value="1"/>
</dbReference>
<dbReference type="InterPro" id="IPR050517">
    <property type="entry name" value="DDR_Repair_Kinase"/>
</dbReference>
<evidence type="ECO:0000256" key="6">
    <source>
        <dbReference type="ARBA" id="ARBA00022741"/>
    </source>
</evidence>
<dbReference type="InterPro" id="IPR057564">
    <property type="entry name" value="HEAT_ATR"/>
</dbReference>
<feature type="region of interest" description="Disordered" evidence="11">
    <location>
        <begin position="2130"/>
        <end position="2153"/>
    </location>
</feature>
<feature type="compositionally biased region" description="Basic and acidic residues" evidence="11">
    <location>
        <begin position="3404"/>
        <end position="3415"/>
    </location>
</feature>
<feature type="region of interest" description="Disordered" evidence="11">
    <location>
        <begin position="819"/>
        <end position="885"/>
    </location>
</feature>
<feature type="domain" description="PI3K/PI4K catalytic" evidence="12">
    <location>
        <begin position="2908"/>
        <end position="3221"/>
    </location>
</feature>
<keyword evidence="5" id="KW-0677">Repeat</keyword>
<dbReference type="Gene3D" id="1.20.120.150">
    <property type="entry name" value="FKBP12-rapamycin binding domain"/>
    <property type="match status" value="1"/>
</dbReference>
<dbReference type="SMART" id="SM01343">
    <property type="entry name" value="FATC"/>
    <property type="match status" value="1"/>
</dbReference>
<dbReference type="InterPro" id="IPR036738">
    <property type="entry name" value="FRB_sf"/>
</dbReference>
<reference evidence="15 16" key="1">
    <citation type="submission" date="2011-10" db="EMBL/GenBank/DDBJ databases">
        <authorList>
            <person name="Genoscope - CEA"/>
        </authorList>
    </citation>
    <scope>NUCLEOTIDE SEQUENCE [LARGE SCALE GENOMIC DNA]</scope>
    <source>
        <strain evidence="15 16">RCC 1105</strain>
    </source>
</reference>
<dbReference type="GO" id="GO:0005737">
    <property type="term" value="C:cytoplasm"/>
    <property type="evidence" value="ECO:0007669"/>
    <property type="project" value="TreeGrafter"/>
</dbReference>
<evidence type="ECO:0000256" key="9">
    <source>
        <dbReference type="ARBA" id="ARBA00047899"/>
    </source>
</evidence>
<dbReference type="SMART" id="SM01346">
    <property type="entry name" value="DUF3385"/>
    <property type="match status" value="1"/>
</dbReference>
<dbReference type="GO" id="GO:0031932">
    <property type="term" value="C:TORC2 complex"/>
    <property type="evidence" value="ECO:0007669"/>
    <property type="project" value="TreeGrafter"/>
</dbReference>
<dbReference type="PROSITE" id="PS00915">
    <property type="entry name" value="PI3_4_KINASE_1"/>
    <property type="match status" value="1"/>
</dbReference>
<dbReference type="PROSITE" id="PS00916">
    <property type="entry name" value="PI3_4_KINASE_2"/>
    <property type="match status" value="1"/>
</dbReference>
<dbReference type="SMART" id="SM01345">
    <property type="entry name" value="Rapamycin_bind"/>
    <property type="match status" value="1"/>
</dbReference>
<feature type="region of interest" description="Disordered" evidence="11">
    <location>
        <begin position="434"/>
        <end position="485"/>
    </location>
</feature>
<dbReference type="Pfam" id="PF11865">
    <property type="entry name" value="mTOR_dom"/>
    <property type="match status" value="1"/>
</dbReference>
<evidence type="ECO:0000259" key="14">
    <source>
        <dbReference type="PROSITE" id="PS51190"/>
    </source>
</evidence>
<evidence type="ECO:0000256" key="5">
    <source>
        <dbReference type="ARBA" id="ARBA00022737"/>
    </source>
</evidence>
<feature type="compositionally biased region" description="Polar residues" evidence="11">
    <location>
        <begin position="3238"/>
        <end position="3248"/>
    </location>
</feature>
<dbReference type="InterPro" id="IPR003151">
    <property type="entry name" value="PIK-rel_kinase_FAT"/>
</dbReference>
<feature type="compositionally biased region" description="Basic and acidic residues" evidence="11">
    <location>
        <begin position="3292"/>
        <end position="3303"/>
    </location>
</feature>
<dbReference type="GeneID" id="19011589"/>
<feature type="compositionally biased region" description="Acidic residues" evidence="11">
    <location>
        <begin position="845"/>
        <end position="855"/>
    </location>
</feature>
<keyword evidence="6" id="KW-0547">Nucleotide-binding</keyword>
<feature type="region of interest" description="Disordered" evidence="11">
    <location>
        <begin position="3190"/>
        <end position="3349"/>
    </location>
</feature>
<evidence type="ECO:0000256" key="11">
    <source>
        <dbReference type="SAM" id="MobiDB-lite"/>
    </source>
</evidence>
<dbReference type="EMBL" id="FO082264">
    <property type="protein sequence ID" value="CCO19885.1"/>
    <property type="molecule type" value="Genomic_DNA"/>
</dbReference>
<keyword evidence="8" id="KW-0067">ATP-binding</keyword>
<feature type="compositionally biased region" description="Basic and acidic residues" evidence="11">
    <location>
        <begin position="1338"/>
        <end position="1355"/>
    </location>
</feature>
<evidence type="ECO:0000256" key="2">
    <source>
        <dbReference type="ARBA" id="ARBA00012513"/>
    </source>
</evidence>
<dbReference type="InterPro" id="IPR009076">
    <property type="entry name" value="FRB_dom"/>
</dbReference>
<dbReference type="SMART" id="SM00146">
    <property type="entry name" value="PI3Kc"/>
    <property type="match status" value="1"/>
</dbReference>
<evidence type="ECO:0000256" key="8">
    <source>
        <dbReference type="ARBA" id="ARBA00022840"/>
    </source>
</evidence>
<dbReference type="GO" id="GO:0004674">
    <property type="term" value="F:protein serine/threonine kinase activity"/>
    <property type="evidence" value="ECO:0007669"/>
    <property type="project" value="UniProtKB-KW"/>
</dbReference>
<feature type="region of interest" description="Disordered" evidence="11">
    <location>
        <begin position="3401"/>
        <end position="3427"/>
    </location>
</feature>
<evidence type="ECO:0000313" key="16">
    <source>
        <dbReference type="Proteomes" id="UP000198341"/>
    </source>
</evidence>
<dbReference type="PANTHER" id="PTHR11139">
    <property type="entry name" value="ATAXIA TELANGIECTASIA MUTATED ATM -RELATED"/>
    <property type="match status" value="1"/>
</dbReference>
<feature type="compositionally biased region" description="Basic and acidic residues" evidence="11">
    <location>
        <begin position="1257"/>
        <end position="1272"/>
    </location>
</feature>
<feature type="region of interest" description="Disordered" evidence="11">
    <location>
        <begin position="607"/>
        <end position="682"/>
    </location>
</feature>
<dbReference type="FunFam" id="1.20.120.150:FF:000001">
    <property type="entry name" value="Serine/threonine-protein kinase TOR"/>
    <property type="match status" value="1"/>
</dbReference>
<feature type="domain" description="FATC" evidence="14">
    <location>
        <begin position="3535"/>
        <end position="3567"/>
    </location>
</feature>
<dbReference type="InterPro" id="IPR014009">
    <property type="entry name" value="PIK_FAT"/>
</dbReference>
<dbReference type="InterPro" id="IPR003152">
    <property type="entry name" value="FATC_dom"/>
</dbReference>
<dbReference type="GO" id="GO:0044877">
    <property type="term" value="F:protein-containing complex binding"/>
    <property type="evidence" value="ECO:0007669"/>
    <property type="project" value="InterPro"/>
</dbReference>
<dbReference type="PROSITE" id="PS50290">
    <property type="entry name" value="PI3_4_KINASE_3"/>
    <property type="match status" value="1"/>
</dbReference>
<dbReference type="SUPFAM" id="SSF48371">
    <property type="entry name" value="ARM repeat"/>
    <property type="match status" value="1"/>
</dbReference>
<dbReference type="Gene3D" id="1.25.10.10">
    <property type="entry name" value="Leucine-rich Repeat Variant"/>
    <property type="match status" value="3"/>
</dbReference>
<feature type="compositionally biased region" description="Polar residues" evidence="11">
    <location>
        <begin position="630"/>
        <end position="648"/>
    </location>
</feature>
<dbReference type="GO" id="GO:0031929">
    <property type="term" value="P:TOR signaling"/>
    <property type="evidence" value="ECO:0007669"/>
    <property type="project" value="TreeGrafter"/>
</dbReference>
<dbReference type="InterPro" id="IPR018936">
    <property type="entry name" value="PI3/4_kinase_CS"/>
</dbReference>
<dbReference type="Pfam" id="PF23593">
    <property type="entry name" value="HEAT_ATR"/>
    <property type="match status" value="1"/>
</dbReference>
<feature type="compositionally biased region" description="Polar residues" evidence="11">
    <location>
        <begin position="64"/>
        <end position="86"/>
    </location>
</feature>
<dbReference type="Pfam" id="PF08771">
    <property type="entry name" value="FRB_dom"/>
    <property type="match status" value="1"/>
</dbReference>
<dbReference type="Gene3D" id="1.10.1070.11">
    <property type="entry name" value="Phosphatidylinositol 3-/4-kinase, catalytic domain"/>
    <property type="match status" value="1"/>
</dbReference>
<feature type="region of interest" description="Disordered" evidence="11">
    <location>
        <begin position="694"/>
        <end position="742"/>
    </location>
</feature>
<dbReference type="Gene3D" id="3.30.1010.10">
    <property type="entry name" value="Phosphatidylinositol 3-kinase Catalytic Subunit, Chain A, domain 4"/>
    <property type="match status" value="1"/>
</dbReference>
<evidence type="ECO:0000256" key="7">
    <source>
        <dbReference type="ARBA" id="ARBA00022777"/>
    </source>
</evidence>
<feature type="compositionally biased region" description="Basic residues" evidence="11">
    <location>
        <begin position="862"/>
        <end position="871"/>
    </location>
</feature>
<evidence type="ECO:0000256" key="10">
    <source>
        <dbReference type="ARBA" id="ARBA00048679"/>
    </source>
</evidence>
<feature type="compositionally biased region" description="Polar residues" evidence="11">
    <location>
        <begin position="729"/>
        <end position="742"/>
    </location>
</feature>
<feature type="compositionally biased region" description="Low complexity" evidence="11">
    <location>
        <begin position="26"/>
        <end position="45"/>
    </location>
</feature>
<dbReference type="EC" id="2.7.11.1" evidence="2"/>
<dbReference type="GO" id="GO:0016242">
    <property type="term" value="P:negative regulation of macroautophagy"/>
    <property type="evidence" value="ECO:0007669"/>
    <property type="project" value="TreeGrafter"/>
</dbReference>
<dbReference type="Pfam" id="PF00454">
    <property type="entry name" value="PI3_PI4_kinase"/>
    <property type="match status" value="1"/>
</dbReference>
<feature type="compositionally biased region" description="Acidic residues" evidence="11">
    <location>
        <begin position="188"/>
        <end position="202"/>
    </location>
</feature>
<comment type="catalytic activity">
    <reaction evidence="10">
        <text>L-seryl-[protein] + ATP = O-phospho-L-seryl-[protein] + ADP + H(+)</text>
        <dbReference type="Rhea" id="RHEA:17989"/>
        <dbReference type="Rhea" id="RHEA-COMP:9863"/>
        <dbReference type="Rhea" id="RHEA-COMP:11604"/>
        <dbReference type="ChEBI" id="CHEBI:15378"/>
        <dbReference type="ChEBI" id="CHEBI:29999"/>
        <dbReference type="ChEBI" id="CHEBI:30616"/>
        <dbReference type="ChEBI" id="CHEBI:83421"/>
        <dbReference type="ChEBI" id="CHEBI:456216"/>
        <dbReference type="EC" id="2.7.11.1"/>
    </reaction>
</comment>
<feature type="domain" description="FAT" evidence="13">
    <location>
        <begin position="2027"/>
        <end position="2733"/>
    </location>
</feature>
<evidence type="ECO:0000259" key="13">
    <source>
        <dbReference type="PROSITE" id="PS51189"/>
    </source>
</evidence>
<feature type="region of interest" description="Disordered" evidence="11">
    <location>
        <begin position="1246"/>
        <end position="1355"/>
    </location>
</feature>
<dbReference type="GO" id="GO:0031931">
    <property type="term" value="C:TORC1 complex"/>
    <property type="evidence" value="ECO:0007669"/>
    <property type="project" value="TreeGrafter"/>
</dbReference>
<feature type="region of interest" description="Disordered" evidence="11">
    <location>
        <begin position="2268"/>
        <end position="2316"/>
    </location>
</feature>
<proteinExistence type="inferred from homology"/>